<reference evidence="2" key="3">
    <citation type="submission" date="2018-03" db="EMBL/GenBank/DDBJ databases">
        <authorList>
            <person name="Jeon C.O."/>
        </authorList>
    </citation>
    <scope>NUCLEOTIDE SEQUENCE</scope>
    <source>
        <strain evidence="2">JCM 31126</strain>
    </source>
</reference>
<accession>A0AA37XJG0</accession>
<dbReference type="Proteomes" id="UP001157039">
    <property type="component" value="Unassembled WGS sequence"/>
</dbReference>
<dbReference type="Gene3D" id="6.10.250.790">
    <property type="match status" value="1"/>
</dbReference>
<keyword evidence="1" id="KW-0175">Coiled coil</keyword>
<dbReference type="RefSeq" id="WP_123933802.1">
    <property type="nucleotide sequence ID" value="NZ_BSUW01000001.1"/>
</dbReference>
<evidence type="ECO:0000313" key="3">
    <source>
        <dbReference type="EMBL" id="GMA71209.1"/>
    </source>
</evidence>
<protein>
    <submittedName>
        <fullName evidence="3">Cell division protein ZapA</fullName>
    </submittedName>
</protein>
<dbReference type="SUPFAM" id="SSF102829">
    <property type="entry name" value="Cell division protein ZapA-like"/>
    <property type="match status" value="1"/>
</dbReference>
<dbReference type="InterPro" id="IPR007838">
    <property type="entry name" value="Cell_div_ZapA-like"/>
</dbReference>
<keyword evidence="3" id="KW-0132">Cell division</keyword>
<proteinExistence type="predicted"/>
<evidence type="ECO:0000256" key="1">
    <source>
        <dbReference type="SAM" id="Coils"/>
    </source>
</evidence>
<reference evidence="3" key="4">
    <citation type="submission" date="2023-02" db="EMBL/GenBank/DDBJ databases">
        <authorList>
            <person name="Sun Q."/>
            <person name="Mori K."/>
        </authorList>
    </citation>
    <scope>NUCLEOTIDE SEQUENCE</scope>
    <source>
        <strain evidence="3">NBRC 114545</strain>
    </source>
</reference>
<dbReference type="GO" id="GO:0051301">
    <property type="term" value="P:cell division"/>
    <property type="evidence" value="ECO:0007669"/>
    <property type="project" value="UniProtKB-KW"/>
</dbReference>
<sequence>MAKQKNRFKAVIENQECTIISKESPEHMKMVTELVNEQLEEIKRMSIETDNEQAAILLAINAVSDQFKKQEELMELKDENEALYKKAVQAAELENRMQRIEQVEQEAKKVLEKQGRKDTQINNHLQAQQILNENRKQDIQQKVSQG</sequence>
<dbReference type="EMBL" id="BSUW01000001">
    <property type="protein sequence ID" value="GMA71209.1"/>
    <property type="molecule type" value="Genomic_DNA"/>
</dbReference>
<keyword evidence="3" id="KW-0131">Cell cycle</keyword>
<reference evidence="2 4" key="1">
    <citation type="journal article" date="2012" name="Int. J. Syst. Evol. Microbiol.">
        <title>Characterization of Tetragenococcus strains from sugar thick juice reveals a novel species, Tetragenococcus osmophilus sp. nov., and divides Tetragenococcus halophilus into two subspecies, T. halophilus subsp. halophilus subsp. nov. and T. halophilus subsp. flandriensis subsp. nov.</title>
        <authorList>
            <person name="Juste A."/>
            <person name="Van Trappen S."/>
            <person name="Verreth C."/>
            <person name="Cleenwerck I."/>
            <person name="De Vos P."/>
            <person name="Lievens B."/>
            <person name="Willems K.A."/>
        </authorList>
    </citation>
    <scope>NUCLEOTIDE SEQUENCE [LARGE SCALE GENOMIC DNA]</scope>
    <source>
        <strain evidence="2 4">JCM 31126</strain>
    </source>
</reference>
<evidence type="ECO:0000313" key="4">
    <source>
        <dbReference type="Proteomes" id="UP000268310"/>
    </source>
</evidence>
<dbReference type="EMBL" id="CP027783">
    <property type="protein sequence ID" value="AYW46964.1"/>
    <property type="molecule type" value="Genomic_DNA"/>
</dbReference>
<dbReference type="Pfam" id="PF05164">
    <property type="entry name" value="ZapA"/>
    <property type="match status" value="1"/>
</dbReference>
<gene>
    <name evidence="2" type="ORF">C7K38_00410</name>
    <name evidence="3" type="ORF">GCM10025885_02580</name>
</gene>
<dbReference type="InterPro" id="IPR036192">
    <property type="entry name" value="Cell_div_ZapA-like_sf"/>
</dbReference>
<feature type="coiled-coil region" evidence="1">
    <location>
        <begin position="73"/>
        <end position="113"/>
    </location>
</feature>
<dbReference type="Proteomes" id="UP000268310">
    <property type="component" value="Chromosome"/>
</dbReference>
<dbReference type="InterPro" id="IPR053712">
    <property type="entry name" value="Bac_CellDiv_Activator"/>
</dbReference>
<keyword evidence="4" id="KW-1185">Reference proteome</keyword>
<dbReference type="AlphaFoldDB" id="A0AA37XJG0"/>
<reference evidence="3 5" key="2">
    <citation type="journal article" date="2014" name="Int. J. Syst. Evol. Microbiol.">
        <title>Complete genome sequence of Corynebacterium casei LMG S-19264T (=DSM 44701T), isolated from a smear-ripened cheese.</title>
        <authorList>
            <consortium name="US DOE Joint Genome Institute (JGI-PGF)"/>
            <person name="Walter F."/>
            <person name="Albersmeier A."/>
            <person name="Kalinowski J."/>
            <person name="Ruckert C."/>
        </authorList>
    </citation>
    <scope>NUCLEOTIDE SEQUENCE [LARGE SCALE GENOMIC DNA]</scope>
    <source>
        <strain evidence="3 5">NBRC 114545</strain>
    </source>
</reference>
<dbReference type="KEGG" id="too:C7K38_00410"/>
<evidence type="ECO:0000313" key="2">
    <source>
        <dbReference type="EMBL" id="AYW46964.1"/>
    </source>
</evidence>
<name>A0AA37XJG0_9ENTE</name>
<evidence type="ECO:0000313" key="5">
    <source>
        <dbReference type="Proteomes" id="UP001157039"/>
    </source>
</evidence>
<organism evidence="3 5">
    <name type="scientific">Tetragenococcus osmophilus</name>
    <dbReference type="NCBI Taxonomy" id="526944"/>
    <lineage>
        <taxon>Bacteria</taxon>
        <taxon>Bacillati</taxon>
        <taxon>Bacillota</taxon>
        <taxon>Bacilli</taxon>
        <taxon>Lactobacillales</taxon>
        <taxon>Enterococcaceae</taxon>
        <taxon>Tetragenococcus</taxon>
    </lineage>
</organism>